<feature type="binding site" evidence="8">
    <location>
        <begin position="267"/>
        <end position="270"/>
    </location>
    <ligand>
        <name>NAD(+)</name>
        <dbReference type="ChEBI" id="CHEBI:57540"/>
    </ligand>
</feature>
<keyword evidence="3 5" id="KW-0560">Oxidoreductase</keyword>
<evidence type="ECO:0000259" key="9">
    <source>
        <dbReference type="SMART" id="SM01002"/>
    </source>
</evidence>
<dbReference type="SUPFAM" id="SSF51735">
    <property type="entry name" value="NAD(P)-binding Rossmann-fold domains"/>
    <property type="match status" value="1"/>
</dbReference>
<dbReference type="NCBIfam" id="TIGR00518">
    <property type="entry name" value="alaDH"/>
    <property type="match status" value="1"/>
</dbReference>
<keyword evidence="12" id="KW-1185">Reference proteome</keyword>
<feature type="binding site" evidence="7">
    <location>
        <position position="75"/>
    </location>
    <ligand>
        <name>substrate</name>
    </ligand>
</feature>
<dbReference type="Pfam" id="PF05222">
    <property type="entry name" value="AlaDh_PNT_N"/>
    <property type="match status" value="1"/>
</dbReference>
<feature type="domain" description="Alanine dehydrogenase/pyridine nucleotide transhydrogenase NAD(H)-binding" evidence="9">
    <location>
        <begin position="149"/>
        <end position="297"/>
    </location>
</feature>
<feature type="active site" description="Proton donor/acceptor" evidence="6">
    <location>
        <position position="96"/>
    </location>
</feature>
<dbReference type="InterPro" id="IPR036291">
    <property type="entry name" value="NAD(P)-bd_dom_sf"/>
</dbReference>
<evidence type="ECO:0000256" key="3">
    <source>
        <dbReference type="ARBA" id="ARBA00023002"/>
    </source>
</evidence>
<dbReference type="GO" id="GO:0000166">
    <property type="term" value="F:nucleotide binding"/>
    <property type="evidence" value="ECO:0007669"/>
    <property type="project" value="UniProtKB-KW"/>
</dbReference>
<dbReference type="InterPro" id="IPR007886">
    <property type="entry name" value="AlaDH/PNT_N"/>
</dbReference>
<dbReference type="Pfam" id="PF01262">
    <property type="entry name" value="AlaDh_PNT_C"/>
    <property type="match status" value="1"/>
</dbReference>
<gene>
    <name evidence="11" type="primary">ald2</name>
    <name evidence="11" type="ORF">KS4_31130</name>
</gene>
<evidence type="ECO:0000256" key="4">
    <source>
        <dbReference type="ARBA" id="ARBA00023027"/>
    </source>
</evidence>
<dbReference type="KEGG" id="pcor:KS4_31130"/>
<dbReference type="InterPro" id="IPR007698">
    <property type="entry name" value="AlaDH/PNT_NAD(H)-bd"/>
</dbReference>
<feature type="binding site" evidence="8">
    <location>
        <position position="220"/>
    </location>
    <ligand>
        <name>NAD(+)</name>
        <dbReference type="ChEBI" id="CHEBI:57540"/>
    </ligand>
</feature>
<dbReference type="GO" id="GO:0042853">
    <property type="term" value="P:L-alanine catabolic process"/>
    <property type="evidence" value="ECO:0007669"/>
    <property type="project" value="InterPro"/>
</dbReference>
<dbReference type="FunFam" id="3.40.50.720:FF:000049">
    <property type="entry name" value="Alanine dehydrogenase"/>
    <property type="match status" value="1"/>
</dbReference>
<evidence type="ECO:0000256" key="2">
    <source>
        <dbReference type="ARBA" id="ARBA00012897"/>
    </source>
</evidence>
<dbReference type="OrthoDB" id="9804592at2"/>
<dbReference type="PRINTS" id="PR00411">
    <property type="entry name" value="PNDRDTASEI"/>
</dbReference>
<feature type="binding site" evidence="8">
    <location>
        <position position="203"/>
    </location>
    <ligand>
        <name>NAD(+)</name>
        <dbReference type="ChEBI" id="CHEBI:57540"/>
    </ligand>
</feature>
<comment type="similarity">
    <text evidence="1 5">Belongs to the AlaDH/PNT family.</text>
</comment>
<dbReference type="PANTHER" id="PTHR42795:SF1">
    <property type="entry name" value="ALANINE DEHYDROGENASE"/>
    <property type="match status" value="1"/>
</dbReference>
<dbReference type="PROSITE" id="PS00837">
    <property type="entry name" value="ALADH_PNT_2"/>
    <property type="match status" value="1"/>
</dbReference>
<feature type="binding site" evidence="7">
    <location>
        <position position="15"/>
    </location>
    <ligand>
        <name>substrate</name>
    </ligand>
</feature>
<feature type="domain" description="Alanine dehydrogenase/pyridine nucleotide transhydrogenase N-terminal" evidence="10">
    <location>
        <begin position="4"/>
        <end position="137"/>
    </location>
</feature>
<dbReference type="SMART" id="SM01002">
    <property type="entry name" value="AlaDh_PNT_C"/>
    <property type="match status" value="1"/>
</dbReference>
<evidence type="ECO:0000256" key="5">
    <source>
        <dbReference type="PIRNR" id="PIRNR000183"/>
    </source>
</evidence>
<evidence type="ECO:0000256" key="1">
    <source>
        <dbReference type="ARBA" id="ARBA00005689"/>
    </source>
</evidence>
<evidence type="ECO:0000256" key="6">
    <source>
        <dbReference type="PIRSR" id="PIRSR000183-1"/>
    </source>
</evidence>
<keyword evidence="8" id="KW-0547">Nucleotide-binding</keyword>
<proteinExistence type="inferred from homology"/>
<evidence type="ECO:0000259" key="10">
    <source>
        <dbReference type="SMART" id="SM01003"/>
    </source>
</evidence>
<accession>A0A517YXU9</accession>
<feature type="binding site" evidence="8">
    <location>
        <position position="198"/>
    </location>
    <ligand>
        <name>NAD(+)</name>
        <dbReference type="ChEBI" id="CHEBI:57540"/>
    </ligand>
</feature>
<dbReference type="SMART" id="SM01003">
    <property type="entry name" value="AlaDh_PNT_N"/>
    <property type="match status" value="1"/>
</dbReference>
<dbReference type="Gene3D" id="3.40.50.720">
    <property type="entry name" value="NAD(P)-binding Rossmann-like Domain"/>
    <property type="match status" value="2"/>
</dbReference>
<evidence type="ECO:0000256" key="7">
    <source>
        <dbReference type="PIRSR" id="PIRSR000183-2"/>
    </source>
</evidence>
<protein>
    <recommendedName>
        <fullName evidence="2 5">Alanine dehydrogenase</fullName>
        <ecNumber evidence="2 5">1.4.1.1</ecNumber>
    </recommendedName>
</protein>
<comment type="catalytic activity">
    <reaction evidence="5">
        <text>L-alanine + NAD(+) + H2O = pyruvate + NH4(+) + NADH + H(+)</text>
        <dbReference type="Rhea" id="RHEA:18405"/>
        <dbReference type="ChEBI" id="CHEBI:15361"/>
        <dbReference type="ChEBI" id="CHEBI:15377"/>
        <dbReference type="ChEBI" id="CHEBI:15378"/>
        <dbReference type="ChEBI" id="CHEBI:28938"/>
        <dbReference type="ChEBI" id="CHEBI:57540"/>
        <dbReference type="ChEBI" id="CHEBI:57945"/>
        <dbReference type="ChEBI" id="CHEBI:57972"/>
        <dbReference type="EC" id="1.4.1.1"/>
    </reaction>
</comment>
<dbReference type="InterPro" id="IPR008141">
    <property type="entry name" value="Ala_DH"/>
</dbReference>
<dbReference type="Proteomes" id="UP000317369">
    <property type="component" value="Chromosome"/>
</dbReference>
<feature type="binding site" evidence="8">
    <location>
        <begin position="239"/>
        <end position="240"/>
    </location>
    <ligand>
        <name>NAD(+)</name>
        <dbReference type="ChEBI" id="CHEBI:57540"/>
    </ligand>
</feature>
<dbReference type="AlphaFoldDB" id="A0A517YXU9"/>
<feature type="binding site" evidence="8">
    <location>
        <begin position="298"/>
        <end position="301"/>
    </location>
    <ligand>
        <name>NAD(+)</name>
        <dbReference type="ChEBI" id="CHEBI:57540"/>
    </ligand>
</feature>
<evidence type="ECO:0000256" key="8">
    <source>
        <dbReference type="PIRSR" id="PIRSR000183-3"/>
    </source>
</evidence>
<dbReference type="GO" id="GO:0005886">
    <property type="term" value="C:plasma membrane"/>
    <property type="evidence" value="ECO:0007669"/>
    <property type="project" value="TreeGrafter"/>
</dbReference>
<dbReference type="InterPro" id="IPR008143">
    <property type="entry name" value="Ala_DH/PNT_CS2"/>
</dbReference>
<dbReference type="EMBL" id="CP036425">
    <property type="protein sequence ID" value="QDU35036.1"/>
    <property type="molecule type" value="Genomic_DNA"/>
</dbReference>
<dbReference type="RefSeq" id="WP_145079749.1">
    <property type="nucleotide sequence ID" value="NZ_CP036425.1"/>
</dbReference>
<reference evidence="11 12" key="1">
    <citation type="submission" date="2019-02" db="EMBL/GenBank/DDBJ databases">
        <title>Deep-cultivation of Planctomycetes and their phenomic and genomic characterization uncovers novel biology.</title>
        <authorList>
            <person name="Wiegand S."/>
            <person name="Jogler M."/>
            <person name="Boedeker C."/>
            <person name="Pinto D."/>
            <person name="Vollmers J."/>
            <person name="Rivas-Marin E."/>
            <person name="Kohn T."/>
            <person name="Peeters S.H."/>
            <person name="Heuer A."/>
            <person name="Rast P."/>
            <person name="Oberbeckmann S."/>
            <person name="Bunk B."/>
            <person name="Jeske O."/>
            <person name="Meyerdierks A."/>
            <person name="Storesund J.E."/>
            <person name="Kallscheuer N."/>
            <person name="Luecker S."/>
            <person name="Lage O.M."/>
            <person name="Pohl T."/>
            <person name="Merkel B.J."/>
            <person name="Hornburger P."/>
            <person name="Mueller R.-W."/>
            <person name="Bruemmer F."/>
            <person name="Labrenz M."/>
            <person name="Spormann A.M."/>
            <person name="Op den Camp H."/>
            <person name="Overmann J."/>
            <person name="Amann R."/>
            <person name="Jetten M.S.M."/>
            <person name="Mascher T."/>
            <person name="Medema M.H."/>
            <person name="Devos D.P."/>
            <person name="Kaster A.-K."/>
            <person name="Ovreas L."/>
            <person name="Rohde M."/>
            <person name="Galperin M.Y."/>
            <person name="Jogler C."/>
        </authorList>
    </citation>
    <scope>NUCLEOTIDE SEQUENCE [LARGE SCALE GENOMIC DNA]</scope>
    <source>
        <strain evidence="11 12">KS4</strain>
    </source>
</reference>
<dbReference type="CDD" id="cd05305">
    <property type="entry name" value="L-AlaDH"/>
    <property type="match status" value="1"/>
</dbReference>
<dbReference type="EC" id="1.4.1.1" evidence="2 5"/>
<organism evidence="11 12">
    <name type="scientific">Poriferisphaera corsica</name>
    <dbReference type="NCBI Taxonomy" id="2528020"/>
    <lineage>
        <taxon>Bacteria</taxon>
        <taxon>Pseudomonadati</taxon>
        <taxon>Planctomycetota</taxon>
        <taxon>Phycisphaerae</taxon>
        <taxon>Phycisphaerales</taxon>
        <taxon>Phycisphaeraceae</taxon>
        <taxon>Poriferisphaera</taxon>
    </lineage>
</organism>
<feature type="binding site" evidence="8">
    <location>
        <position position="134"/>
    </location>
    <ligand>
        <name>NAD(+)</name>
        <dbReference type="ChEBI" id="CHEBI:57540"/>
    </ligand>
</feature>
<evidence type="ECO:0000313" key="12">
    <source>
        <dbReference type="Proteomes" id="UP000317369"/>
    </source>
</evidence>
<sequence length="373" mass="39648">MKIGTVTEIKTHEYRVGLTPSCVKAYVGRGHEVMVQQGAGDGAGFSDEQYIEAGATIAPDRETVFAEAEMIVKVKEPQPDECKLFREGQLLYTYLHLAADEPLTTALLEKKVQGVAYETIETANGGLPCLRPMSAIAGRLSIQEGAKYLEKTYGGRGVLLGGVPGIERGKVAVIGGGEVGLNAAKMAVGLGAEVTILDICADRLAYLDDIFGGRVTTLYSNAGNIEKVIKESDLIVGAVLLPGKKAPHLIKRDQLKMMKKGAVIADVAVDQGGCIETTKATTHSDPIFVIDDVVHYCVANMPGAVARSSTLALTSTTLPYGLLLADKGLEEACKICKELLPGVNVLEGKCTYEGVAEAFGLEYTPVEKVLFKN</sequence>
<keyword evidence="4 5" id="KW-0520">NAD</keyword>
<dbReference type="GO" id="GO:0000286">
    <property type="term" value="F:alanine dehydrogenase activity"/>
    <property type="evidence" value="ECO:0007669"/>
    <property type="project" value="UniProtKB-UniRule"/>
</dbReference>
<dbReference type="PIRSF" id="PIRSF000183">
    <property type="entry name" value="Alanine_dh"/>
    <property type="match status" value="1"/>
</dbReference>
<dbReference type="SUPFAM" id="SSF52283">
    <property type="entry name" value="Formate/glycerate dehydrogenase catalytic domain-like"/>
    <property type="match status" value="1"/>
</dbReference>
<evidence type="ECO:0000313" key="11">
    <source>
        <dbReference type="EMBL" id="QDU35036.1"/>
    </source>
</evidence>
<dbReference type="PANTHER" id="PTHR42795">
    <property type="entry name" value="ALANINE DEHYDROGENASE"/>
    <property type="match status" value="1"/>
</dbReference>
<name>A0A517YXU9_9BACT</name>
<feature type="active site" description="Proton donor/acceptor" evidence="6">
    <location>
        <position position="270"/>
    </location>
</feature>